<dbReference type="EMBL" id="KV441485">
    <property type="protein sequence ID" value="OAG17955.1"/>
    <property type="molecule type" value="Genomic_DNA"/>
</dbReference>
<dbReference type="AlphaFoldDB" id="A0A177DDX8"/>
<name>A0A177DDX8_ALTAL</name>
<dbReference type="VEuPathDB" id="FungiDB:CC77DRAFT_1097165"/>
<organism evidence="1 2">
    <name type="scientific">Alternaria alternata</name>
    <name type="common">Alternaria rot fungus</name>
    <name type="synonym">Torula alternata</name>
    <dbReference type="NCBI Taxonomy" id="5599"/>
    <lineage>
        <taxon>Eukaryota</taxon>
        <taxon>Fungi</taxon>
        <taxon>Dikarya</taxon>
        <taxon>Ascomycota</taxon>
        <taxon>Pezizomycotina</taxon>
        <taxon>Dothideomycetes</taxon>
        <taxon>Pleosporomycetidae</taxon>
        <taxon>Pleosporales</taxon>
        <taxon>Pleosporineae</taxon>
        <taxon>Pleosporaceae</taxon>
        <taxon>Alternaria</taxon>
        <taxon>Alternaria sect. Alternaria</taxon>
        <taxon>Alternaria alternata complex</taxon>
    </lineage>
</organism>
<accession>A0A177DDX8</accession>
<dbReference type="RefSeq" id="XP_018383376.1">
    <property type="nucleotide sequence ID" value="XM_018529874.1"/>
</dbReference>
<gene>
    <name evidence="1" type="ORF">CC77DRAFT_1097165</name>
</gene>
<keyword evidence="2" id="KW-1185">Reference proteome</keyword>
<dbReference type="KEGG" id="aalt:CC77DRAFT_1097165"/>
<protein>
    <submittedName>
        <fullName evidence="1">Uncharacterized protein</fullName>
    </submittedName>
</protein>
<evidence type="ECO:0000313" key="1">
    <source>
        <dbReference type="EMBL" id="OAG17955.1"/>
    </source>
</evidence>
<sequence>MESTAHQLPMYPHRVTTPGIPETIYQVPSHYRCQSEIRGIPNHDLQLHQSSESFANLDYQDIIARYNDTAGMHTCAVFKSATSNDDINDRKDELRYDARFGGNFDRRNTRIKSLRSRQDRDGTFMVASARTLCSLSPESSPPASPSSHSPSLIYKETLKIEHGIGPQSIPTPMLVEKHHNIYCRIKTFLVQFLRLYPDTTMIRICSHKFRHGRCKKCDLPEAILPYLNGGMRAGFYCKQDGCEGCSNRASTSICDACGSEEDLCVPPLRIRSSMVASSLHTDNRDTDTGSRLTIAEEAAQIGSIDSIPTEQRVHILTSINSMSESSISSTDLSSDSFFESNPVGPFSSPVDYSLGVPPYLPTHDRNTLTACPRPTVAVENEDSTPSPGSVESSEVFEFDVLAIAVPILQVSPTTIQIRQSGTASQPSGITRKIQSLQDIVHDAVHGDIESQVMILRMYQDISTADAMSALYHKSEPDSHLIRKARLVLGLQVQEAAGHIPVGLVEKVSVQLLSQHRNHAMRMEAFAAYICQAVVEKELSEARGTQILALAEDEM</sequence>
<dbReference type="GeneID" id="29115468"/>
<reference evidence="1 2" key="1">
    <citation type="submission" date="2016-05" db="EMBL/GenBank/DDBJ databases">
        <title>Comparative analysis of secretome profiles of manganese(II)-oxidizing ascomycete fungi.</title>
        <authorList>
            <consortium name="DOE Joint Genome Institute"/>
            <person name="Zeiner C.A."/>
            <person name="Purvine S.O."/>
            <person name="Zink E.M."/>
            <person name="Wu S."/>
            <person name="Pasa-Tolic L."/>
            <person name="Chaput D.L."/>
            <person name="Haridas S."/>
            <person name="Grigoriev I.V."/>
            <person name="Santelli C.M."/>
            <person name="Hansel C.M."/>
        </authorList>
    </citation>
    <scope>NUCLEOTIDE SEQUENCE [LARGE SCALE GENOMIC DNA]</scope>
    <source>
        <strain evidence="1 2">SRC1lrK2f</strain>
    </source>
</reference>
<evidence type="ECO:0000313" key="2">
    <source>
        <dbReference type="Proteomes" id="UP000077248"/>
    </source>
</evidence>
<proteinExistence type="predicted"/>
<dbReference type="Proteomes" id="UP000077248">
    <property type="component" value="Unassembled WGS sequence"/>
</dbReference>